<name>A0AAD6ZW62_9AGAR</name>
<reference evidence="1" key="1">
    <citation type="submission" date="2023-03" db="EMBL/GenBank/DDBJ databases">
        <title>Massive genome expansion in bonnet fungi (Mycena s.s.) driven by repeated elements and novel gene families across ecological guilds.</title>
        <authorList>
            <consortium name="Lawrence Berkeley National Laboratory"/>
            <person name="Harder C.B."/>
            <person name="Miyauchi S."/>
            <person name="Viragh M."/>
            <person name="Kuo A."/>
            <person name="Thoen E."/>
            <person name="Andreopoulos B."/>
            <person name="Lu D."/>
            <person name="Skrede I."/>
            <person name="Drula E."/>
            <person name="Henrissat B."/>
            <person name="Morin E."/>
            <person name="Kohler A."/>
            <person name="Barry K."/>
            <person name="LaButti K."/>
            <person name="Morin E."/>
            <person name="Salamov A."/>
            <person name="Lipzen A."/>
            <person name="Mereny Z."/>
            <person name="Hegedus B."/>
            <person name="Baldrian P."/>
            <person name="Stursova M."/>
            <person name="Weitz H."/>
            <person name="Taylor A."/>
            <person name="Grigoriev I.V."/>
            <person name="Nagy L.G."/>
            <person name="Martin F."/>
            <person name="Kauserud H."/>
        </authorList>
    </citation>
    <scope>NUCLEOTIDE SEQUENCE</scope>
    <source>
        <strain evidence="1">CBHHK002</strain>
    </source>
</reference>
<organism evidence="1 2">
    <name type="scientific">Mycena albidolilacea</name>
    <dbReference type="NCBI Taxonomy" id="1033008"/>
    <lineage>
        <taxon>Eukaryota</taxon>
        <taxon>Fungi</taxon>
        <taxon>Dikarya</taxon>
        <taxon>Basidiomycota</taxon>
        <taxon>Agaricomycotina</taxon>
        <taxon>Agaricomycetes</taxon>
        <taxon>Agaricomycetidae</taxon>
        <taxon>Agaricales</taxon>
        <taxon>Marasmiineae</taxon>
        <taxon>Mycenaceae</taxon>
        <taxon>Mycena</taxon>
    </lineage>
</organism>
<proteinExistence type="predicted"/>
<accession>A0AAD6ZW62</accession>
<gene>
    <name evidence="1" type="ORF">DFH08DRAFT_812012</name>
</gene>
<dbReference type="EMBL" id="JARIHO010000026">
    <property type="protein sequence ID" value="KAJ7340835.1"/>
    <property type="molecule type" value="Genomic_DNA"/>
</dbReference>
<comment type="caution">
    <text evidence="1">The sequence shown here is derived from an EMBL/GenBank/DDBJ whole genome shotgun (WGS) entry which is preliminary data.</text>
</comment>
<evidence type="ECO:0000313" key="1">
    <source>
        <dbReference type="EMBL" id="KAJ7340835.1"/>
    </source>
</evidence>
<keyword evidence="2" id="KW-1185">Reference proteome</keyword>
<evidence type="ECO:0000313" key="2">
    <source>
        <dbReference type="Proteomes" id="UP001218218"/>
    </source>
</evidence>
<sequence length="121" mass="13663">MPKSGLLCLAGKMEQFCVLCFAIEQSSTSLAQGKKRKCHENGKISSTGVYANYCWWYVYQRAPNTGIFNTTHTSDAVHITTTPNSLFKFLSQIQVIQKMPVFGAFWDTSILLKDVDIFQIK</sequence>
<dbReference type="Proteomes" id="UP001218218">
    <property type="component" value="Unassembled WGS sequence"/>
</dbReference>
<dbReference type="AlphaFoldDB" id="A0AAD6ZW62"/>
<protein>
    <submittedName>
        <fullName evidence="1">Uncharacterized protein</fullName>
    </submittedName>
</protein>